<feature type="compositionally biased region" description="Basic and acidic residues" evidence="1">
    <location>
        <begin position="47"/>
        <end position="56"/>
    </location>
</feature>
<dbReference type="EMBL" id="CP039351">
    <property type="protein sequence ID" value="QCE00694.1"/>
    <property type="molecule type" value="Genomic_DNA"/>
</dbReference>
<name>A0A4D6MIT7_VIGUN</name>
<dbReference type="AlphaFoldDB" id="A0A4D6MIT7"/>
<dbReference type="Proteomes" id="UP000501690">
    <property type="component" value="Linkage Group LG7"/>
</dbReference>
<sequence>MVVVDDVNERARCSDARKHGGARVGAMVARCRPESCRRWRCDGDTRKKTQRLESRRRGSGRFEMLERDGGGVPARARRGGCSLAVAQRVAAFWRELQWSDEVVAATEVAAAEWIGA</sequence>
<evidence type="ECO:0000313" key="3">
    <source>
        <dbReference type="Proteomes" id="UP000501690"/>
    </source>
</evidence>
<organism evidence="2 3">
    <name type="scientific">Vigna unguiculata</name>
    <name type="common">Cowpea</name>
    <dbReference type="NCBI Taxonomy" id="3917"/>
    <lineage>
        <taxon>Eukaryota</taxon>
        <taxon>Viridiplantae</taxon>
        <taxon>Streptophyta</taxon>
        <taxon>Embryophyta</taxon>
        <taxon>Tracheophyta</taxon>
        <taxon>Spermatophyta</taxon>
        <taxon>Magnoliopsida</taxon>
        <taxon>eudicotyledons</taxon>
        <taxon>Gunneridae</taxon>
        <taxon>Pentapetalae</taxon>
        <taxon>rosids</taxon>
        <taxon>fabids</taxon>
        <taxon>Fabales</taxon>
        <taxon>Fabaceae</taxon>
        <taxon>Papilionoideae</taxon>
        <taxon>50 kb inversion clade</taxon>
        <taxon>NPAAA clade</taxon>
        <taxon>indigoferoid/millettioid clade</taxon>
        <taxon>Phaseoleae</taxon>
        <taxon>Vigna</taxon>
    </lineage>
</organism>
<gene>
    <name evidence="2" type="ORF">DEO72_LG7g1984</name>
</gene>
<proteinExistence type="predicted"/>
<reference evidence="2 3" key="1">
    <citation type="submission" date="2019-04" db="EMBL/GenBank/DDBJ databases">
        <title>An improved genome assembly and genetic linkage map for asparagus bean, Vigna unguiculata ssp. sesquipedialis.</title>
        <authorList>
            <person name="Xia Q."/>
            <person name="Zhang R."/>
            <person name="Dong Y."/>
        </authorList>
    </citation>
    <scope>NUCLEOTIDE SEQUENCE [LARGE SCALE GENOMIC DNA]</scope>
    <source>
        <tissue evidence="2">Leaf</tissue>
    </source>
</reference>
<accession>A0A4D6MIT7</accession>
<keyword evidence="3" id="KW-1185">Reference proteome</keyword>
<evidence type="ECO:0000313" key="2">
    <source>
        <dbReference type="EMBL" id="QCE00694.1"/>
    </source>
</evidence>
<evidence type="ECO:0000256" key="1">
    <source>
        <dbReference type="SAM" id="MobiDB-lite"/>
    </source>
</evidence>
<feature type="region of interest" description="Disordered" evidence="1">
    <location>
        <begin position="47"/>
        <end position="77"/>
    </location>
</feature>
<protein>
    <submittedName>
        <fullName evidence="2">Uncharacterized protein</fullName>
    </submittedName>
</protein>